<evidence type="ECO:0000256" key="7">
    <source>
        <dbReference type="PIRSR" id="PIRSR000102-3"/>
    </source>
</evidence>
<dbReference type="Pfam" id="PF00056">
    <property type="entry name" value="Ldh_1_N"/>
    <property type="match status" value="1"/>
</dbReference>
<dbReference type="GO" id="GO:0030060">
    <property type="term" value="F:L-malate dehydrogenase (NAD+) activity"/>
    <property type="evidence" value="ECO:0007669"/>
    <property type="project" value="UniProtKB-EC"/>
</dbReference>
<reference evidence="11" key="1">
    <citation type="submission" date="2021-05" db="EMBL/GenBank/DDBJ databases">
        <title>The genome of the haptophyte Pavlova lutheri (Diacronema luteri, Pavlovales) - a model for lipid biosynthesis in eukaryotic algae.</title>
        <authorList>
            <person name="Hulatt C.J."/>
            <person name="Posewitz M.C."/>
        </authorList>
    </citation>
    <scope>NUCLEOTIDE SEQUENCE</scope>
    <source>
        <strain evidence="11">NIVA-4/92</strain>
    </source>
</reference>
<dbReference type="InterPro" id="IPR036291">
    <property type="entry name" value="NAD(P)-bd_dom_sf"/>
</dbReference>
<sequence>MSAPDVTVAVTGAAGQIAYSLLPRLLDGTIFGARVKVNLHLLDVTPALEALGGVKLELEDLRLPTLGRVLTTDDQETAFTGADVAVMLGAFPRKDGMERADLLKKNCHIFAEAGKSLARVGKPTCKVLVVGNPANTNAAILARNAAPTIPAQNVTALTRLDHNRLNSQLALRAGARLDDVRHAVIWGNHSSTQFPDASRATIAGTPVGEALPSADDTAWLRGDLIACVQKRGAAIIKARKLSSAMSAAKAISDHLHDLLNGADDWVSMGVASDGSYGVQPGLVYSFPCACTGGGAFQIVQGLEIDDYSRGMMKATEDELAAELQDALAAAAE</sequence>
<accession>A0A8J5XC68</accession>
<evidence type="ECO:0000256" key="1">
    <source>
        <dbReference type="ARBA" id="ARBA00009613"/>
    </source>
</evidence>
<dbReference type="Gene3D" id="3.40.50.720">
    <property type="entry name" value="NAD(P)-binding Rossmann-like Domain"/>
    <property type="match status" value="1"/>
</dbReference>
<dbReference type="PANTHER" id="PTHR23382">
    <property type="entry name" value="MALATE DEHYDROGENASE"/>
    <property type="match status" value="1"/>
</dbReference>
<feature type="domain" description="Lactate/malate dehydrogenase C-terminal" evidence="10">
    <location>
        <begin position="158"/>
        <end position="328"/>
    </location>
</feature>
<dbReference type="OrthoDB" id="4069699at2759"/>
<protein>
    <recommendedName>
        <fullName evidence="2">malate dehydrogenase</fullName>
        <ecNumber evidence="2">1.1.1.37</ecNumber>
    </recommendedName>
</protein>
<comment type="similarity">
    <text evidence="1">Belongs to the LDH/MDH superfamily. MDH type 2 family.</text>
</comment>
<evidence type="ECO:0000313" key="11">
    <source>
        <dbReference type="EMBL" id="KAG8463908.1"/>
    </source>
</evidence>
<dbReference type="FunFam" id="3.90.110.10:FF:000002">
    <property type="entry name" value="Malate dehydrogenase"/>
    <property type="match status" value="1"/>
</dbReference>
<dbReference type="InterPro" id="IPR001236">
    <property type="entry name" value="Lactate/malate_DH_N"/>
</dbReference>
<feature type="binding site" evidence="6">
    <location>
        <position position="132"/>
    </location>
    <ligand>
        <name>substrate</name>
    </ligand>
</feature>
<feature type="binding site" evidence="6">
    <location>
        <position position="99"/>
    </location>
    <ligand>
        <name>substrate</name>
    </ligand>
</feature>
<evidence type="ECO:0000259" key="9">
    <source>
        <dbReference type="Pfam" id="PF00056"/>
    </source>
</evidence>
<dbReference type="Gene3D" id="3.90.110.10">
    <property type="entry name" value="Lactate dehydrogenase/glycoside hydrolase, family 4, C-terminal"/>
    <property type="match status" value="1"/>
</dbReference>
<dbReference type="InterPro" id="IPR022383">
    <property type="entry name" value="Lactate/malate_DH_C"/>
</dbReference>
<feature type="binding site" evidence="7">
    <location>
        <position position="106"/>
    </location>
    <ligand>
        <name>NAD(+)</name>
        <dbReference type="ChEBI" id="CHEBI:57540"/>
    </ligand>
</feature>
<dbReference type="OMA" id="GMIGSNM"/>
<evidence type="ECO:0000259" key="10">
    <source>
        <dbReference type="Pfam" id="PF02866"/>
    </source>
</evidence>
<evidence type="ECO:0000256" key="8">
    <source>
        <dbReference type="RuleBase" id="RU003369"/>
    </source>
</evidence>
<feature type="binding site" evidence="7">
    <location>
        <position position="43"/>
    </location>
    <ligand>
        <name>NAD(+)</name>
        <dbReference type="ChEBI" id="CHEBI:57540"/>
    </ligand>
</feature>
<dbReference type="EMBL" id="JAGTXO010000014">
    <property type="protein sequence ID" value="KAG8463908.1"/>
    <property type="molecule type" value="Genomic_DNA"/>
</dbReference>
<evidence type="ECO:0000313" key="12">
    <source>
        <dbReference type="Proteomes" id="UP000751190"/>
    </source>
</evidence>
<evidence type="ECO:0000256" key="2">
    <source>
        <dbReference type="ARBA" id="ARBA00012995"/>
    </source>
</evidence>
<dbReference type="AlphaFoldDB" id="A0A8J5XC68"/>
<keyword evidence="3 8" id="KW-0560">Oxidoreductase</keyword>
<feature type="domain" description="Lactate/malate dehydrogenase N-terminal" evidence="9">
    <location>
        <begin position="7"/>
        <end position="145"/>
    </location>
</feature>
<keyword evidence="12" id="KW-1185">Reference proteome</keyword>
<keyword evidence="4 7" id="KW-0520">NAD</keyword>
<feature type="binding site" evidence="6">
    <location>
        <position position="93"/>
    </location>
    <ligand>
        <name>substrate</name>
    </ligand>
</feature>
<evidence type="ECO:0000256" key="4">
    <source>
        <dbReference type="ARBA" id="ARBA00023027"/>
    </source>
</evidence>
<dbReference type="Pfam" id="PF02866">
    <property type="entry name" value="Ldh_1_C"/>
    <property type="match status" value="1"/>
</dbReference>
<dbReference type="EC" id="1.1.1.37" evidence="2"/>
<dbReference type="InterPro" id="IPR015955">
    <property type="entry name" value="Lactate_DH/Glyco_Ohase_4_C"/>
</dbReference>
<evidence type="ECO:0000256" key="3">
    <source>
        <dbReference type="ARBA" id="ARBA00023002"/>
    </source>
</evidence>
<dbReference type="SUPFAM" id="SSF51735">
    <property type="entry name" value="NAD(P)-binding Rossmann-fold domains"/>
    <property type="match status" value="1"/>
</dbReference>
<organism evidence="11 12">
    <name type="scientific">Diacronema lutheri</name>
    <name type="common">Unicellular marine alga</name>
    <name type="synonym">Monochrysis lutheri</name>
    <dbReference type="NCBI Taxonomy" id="2081491"/>
    <lineage>
        <taxon>Eukaryota</taxon>
        <taxon>Haptista</taxon>
        <taxon>Haptophyta</taxon>
        <taxon>Pavlovophyceae</taxon>
        <taxon>Pavlovales</taxon>
        <taxon>Pavlovaceae</taxon>
        <taxon>Diacronema</taxon>
    </lineage>
</organism>
<name>A0A8J5XC68_DIALT</name>
<feature type="binding site" evidence="6">
    <location>
        <position position="164"/>
    </location>
    <ligand>
        <name>substrate</name>
    </ligand>
</feature>
<dbReference type="NCBIfam" id="TIGR01759">
    <property type="entry name" value="MalateDH-SF1"/>
    <property type="match status" value="1"/>
</dbReference>
<dbReference type="NCBIfam" id="NF003916">
    <property type="entry name" value="PRK05442.1"/>
    <property type="match status" value="1"/>
</dbReference>
<dbReference type="InterPro" id="IPR001557">
    <property type="entry name" value="L-lactate/malate_DH"/>
</dbReference>
<dbReference type="SUPFAM" id="SSF56327">
    <property type="entry name" value="LDH C-terminal domain-like"/>
    <property type="match status" value="1"/>
</dbReference>
<dbReference type="Proteomes" id="UP000751190">
    <property type="component" value="Unassembled WGS sequence"/>
</dbReference>
<dbReference type="GO" id="GO:0006108">
    <property type="term" value="P:malate metabolic process"/>
    <property type="evidence" value="ECO:0007669"/>
    <property type="project" value="InterPro"/>
</dbReference>
<dbReference type="InterPro" id="IPR010945">
    <property type="entry name" value="Malate_DH_type2"/>
</dbReference>
<proteinExistence type="inferred from homology"/>
<evidence type="ECO:0000256" key="5">
    <source>
        <dbReference type="PIRSR" id="PIRSR000102-1"/>
    </source>
</evidence>
<gene>
    <name evidence="11" type="ORF">KFE25_000076</name>
</gene>
<feature type="binding site" evidence="7">
    <location>
        <begin position="130"/>
        <end position="132"/>
    </location>
    <ligand>
        <name>NAD(+)</name>
        <dbReference type="ChEBI" id="CHEBI:57540"/>
    </ligand>
</feature>
<dbReference type="FunFam" id="3.40.50.720:FF:000010">
    <property type="entry name" value="Malate dehydrogenase"/>
    <property type="match status" value="1"/>
</dbReference>
<feature type="active site" description="Proton acceptor" evidence="5">
    <location>
        <position position="189"/>
    </location>
</feature>
<dbReference type="PIRSF" id="PIRSF000102">
    <property type="entry name" value="Lac_mal_DH"/>
    <property type="match status" value="1"/>
</dbReference>
<comment type="caution">
    <text evidence="11">The sequence shown here is derived from an EMBL/GenBank/DDBJ whole genome shotgun (WGS) entry which is preliminary data.</text>
</comment>
<evidence type="ECO:0000256" key="6">
    <source>
        <dbReference type="PIRSR" id="PIRSR000102-2"/>
    </source>
</evidence>